<evidence type="ECO:0000313" key="2">
    <source>
        <dbReference type="EMBL" id="THV29505.1"/>
    </source>
</evidence>
<comment type="caution">
    <text evidence="2">The sequence shown here is derived from an EMBL/GenBank/DDBJ whole genome shotgun (WGS) entry which is preliminary data.</text>
</comment>
<dbReference type="InterPro" id="IPR000241">
    <property type="entry name" value="RlmKL-like_Mtase"/>
</dbReference>
<feature type="domain" description="Ribosomal RNA large subunit methyltransferase K/L-like methyltransferase" evidence="1">
    <location>
        <begin position="136"/>
        <end position="271"/>
    </location>
</feature>
<dbReference type="OrthoDB" id="1637728at2"/>
<reference evidence="2 3" key="1">
    <citation type="journal article" date="2018" name="Int. J. Syst. Evol. Microbiol.">
        <title>Glycomyces paridis sp. nov., isolated from the medicinal plant Paris polyphylla.</title>
        <authorList>
            <person name="Fang X.M."/>
            <person name="Bai J.L."/>
            <person name="Su J."/>
            <person name="Zhao L.L."/>
            <person name="Liu H.Y."/>
            <person name="Ma B.P."/>
            <person name="Zhang Y.Q."/>
            <person name="Yu L.Y."/>
        </authorList>
    </citation>
    <scope>NUCLEOTIDE SEQUENCE [LARGE SCALE GENOMIC DNA]</scope>
    <source>
        <strain evidence="2 3">CPCC 204357</strain>
    </source>
</reference>
<dbReference type="RefSeq" id="WP_136529248.1">
    <property type="nucleotide sequence ID" value="NZ_STGX01000005.1"/>
</dbReference>
<gene>
    <name evidence="2" type="ORF">E9998_08315</name>
</gene>
<dbReference type="GO" id="GO:0032259">
    <property type="term" value="P:methylation"/>
    <property type="evidence" value="ECO:0007669"/>
    <property type="project" value="UniProtKB-KW"/>
</dbReference>
<keyword evidence="3" id="KW-1185">Reference proteome</keyword>
<dbReference type="AlphaFoldDB" id="A0A4S8PIH9"/>
<proteinExistence type="predicted"/>
<dbReference type="Pfam" id="PF01170">
    <property type="entry name" value="UPF0020"/>
    <property type="match status" value="1"/>
</dbReference>
<protein>
    <submittedName>
        <fullName evidence="2">SAM-dependent methyltransferase</fullName>
    </submittedName>
</protein>
<dbReference type="InterPro" id="IPR029063">
    <property type="entry name" value="SAM-dependent_MTases_sf"/>
</dbReference>
<name>A0A4S8PIH9_9ACTN</name>
<keyword evidence="2" id="KW-0489">Methyltransferase</keyword>
<organism evidence="2 3">
    <name type="scientific">Glycomyces paridis</name>
    <dbReference type="NCBI Taxonomy" id="2126555"/>
    <lineage>
        <taxon>Bacteria</taxon>
        <taxon>Bacillati</taxon>
        <taxon>Actinomycetota</taxon>
        <taxon>Actinomycetes</taxon>
        <taxon>Glycomycetales</taxon>
        <taxon>Glycomycetaceae</taxon>
        <taxon>Glycomyces</taxon>
    </lineage>
</organism>
<dbReference type="GO" id="GO:0008168">
    <property type="term" value="F:methyltransferase activity"/>
    <property type="evidence" value="ECO:0007669"/>
    <property type="project" value="UniProtKB-KW"/>
</dbReference>
<dbReference type="EMBL" id="STGX01000005">
    <property type="protein sequence ID" value="THV29505.1"/>
    <property type="molecule type" value="Genomic_DNA"/>
</dbReference>
<evidence type="ECO:0000313" key="3">
    <source>
        <dbReference type="Proteomes" id="UP000305792"/>
    </source>
</evidence>
<dbReference type="Gene3D" id="3.40.50.150">
    <property type="entry name" value="Vaccinia Virus protein VP39"/>
    <property type="match status" value="1"/>
</dbReference>
<sequence>MRRYAMLVSPSANRVYARTAARMMRHEFGVFRERLLEGAVEDVEEVEFGGVPYLVFGAESLSGRDLRVLANLSSLFALFEVHGSMLEPVAVERLDRYDDDLVSILKYVGKTNEQFTKLLVNVTAAAALTADRFLGDRPRLLDPLAGRGTTLNQAAMYGWDGYGVEIDGTDFDAYAVFLERWLKGKFIKHKVTKSRVKREGRSVGRRMLAEFAATKEAFRAGDVQTVELVGADTTRSGEVYRKNSFDLIVTDAPYGVQHASVNSERALSRSPRALLEAAIPEWAALLRDGGAMGLSWNTQVLPREDLASILENAGLAVLDSEPFLGFEHRVGQAIDRDLIVAVKPRAAR</sequence>
<dbReference type="SUPFAM" id="SSF53335">
    <property type="entry name" value="S-adenosyl-L-methionine-dependent methyltransferases"/>
    <property type="match status" value="1"/>
</dbReference>
<dbReference type="Proteomes" id="UP000305792">
    <property type="component" value="Unassembled WGS sequence"/>
</dbReference>
<accession>A0A4S8PIH9</accession>
<evidence type="ECO:0000259" key="1">
    <source>
        <dbReference type="Pfam" id="PF01170"/>
    </source>
</evidence>
<keyword evidence="2" id="KW-0808">Transferase</keyword>